<proteinExistence type="predicted"/>
<gene>
    <name evidence="2" type="ORF">DSL72_001006</name>
</gene>
<evidence type="ECO:0000313" key="2">
    <source>
        <dbReference type="EMBL" id="QSZ31441.1"/>
    </source>
</evidence>
<name>A0A8A3P763_9HELO</name>
<accession>A0A8A3P763</accession>
<evidence type="ECO:0000313" key="3">
    <source>
        <dbReference type="Proteomes" id="UP000672032"/>
    </source>
</evidence>
<dbReference type="EMBL" id="CP063406">
    <property type="protein sequence ID" value="QSZ31441.1"/>
    <property type="molecule type" value="Genomic_DNA"/>
</dbReference>
<evidence type="ECO:0000256" key="1">
    <source>
        <dbReference type="SAM" id="MobiDB-lite"/>
    </source>
</evidence>
<dbReference type="AlphaFoldDB" id="A0A8A3P763"/>
<dbReference type="Proteomes" id="UP000672032">
    <property type="component" value="Chromosome 2"/>
</dbReference>
<dbReference type="OrthoDB" id="3524720at2759"/>
<feature type="region of interest" description="Disordered" evidence="1">
    <location>
        <begin position="1"/>
        <end position="36"/>
    </location>
</feature>
<feature type="compositionally biased region" description="Polar residues" evidence="1">
    <location>
        <begin position="15"/>
        <end position="36"/>
    </location>
</feature>
<keyword evidence="3" id="KW-1185">Reference proteome</keyword>
<sequence length="100" mass="10485">MSGTGKSSLMAGLGSVSSDQNITSSHRLSHAASSTEAKALSARRIQLYFADTDSSIPYTSLAHRSDDHSAKISAAGHRMSAKLQSFDARFGGQGGAQREN</sequence>
<protein>
    <submittedName>
        <fullName evidence="2">Uncharacterized protein</fullName>
    </submittedName>
</protein>
<organism evidence="2 3">
    <name type="scientific">Monilinia vaccinii-corymbosi</name>
    <dbReference type="NCBI Taxonomy" id="61207"/>
    <lineage>
        <taxon>Eukaryota</taxon>
        <taxon>Fungi</taxon>
        <taxon>Dikarya</taxon>
        <taxon>Ascomycota</taxon>
        <taxon>Pezizomycotina</taxon>
        <taxon>Leotiomycetes</taxon>
        <taxon>Helotiales</taxon>
        <taxon>Sclerotiniaceae</taxon>
        <taxon>Monilinia</taxon>
    </lineage>
</organism>
<reference evidence="2" key="1">
    <citation type="submission" date="2020-10" db="EMBL/GenBank/DDBJ databases">
        <title>Genome Sequence of Monilinia vaccinii-corymbosi Sheds Light on Mummy Berry Disease Infection of Blueberry and Mating Type.</title>
        <authorList>
            <person name="Yow A.G."/>
            <person name="Zhang Y."/>
            <person name="Bansal K."/>
            <person name="Eacker S.M."/>
            <person name="Sullivan S."/>
            <person name="Liachko I."/>
            <person name="Cubeta M.A."/>
            <person name="Rollins J.A."/>
            <person name="Ashrafi H."/>
        </authorList>
    </citation>
    <scope>NUCLEOTIDE SEQUENCE</scope>
    <source>
        <strain evidence="2">RL-1</strain>
    </source>
</reference>